<dbReference type="Proteomes" id="UP001194468">
    <property type="component" value="Unassembled WGS sequence"/>
</dbReference>
<evidence type="ECO:0000256" key="1">
    <source>
        <dbReference type="SAM" id="Phobius"/>
    </source>
</evidence>
<dbReference type="PANTHER" id="PTHR32285">
    <property type="entry name" value="PROTEIN TRICHOME BIREFRINGENCE-LIKE 9-RELATED"/>
    <property type="match status" value="1"/>
</dbReference>
<dbReference type="EMBL" id="WHUW01000006">
    <property type="protein sequence ID" value="KAF8444937.1"/>
    <property type="molecule type" value="Genomic_DNA"/>
</dbReference>
<keyword evidence="3" id="KW-1185">Reference proteome</keyword>
<gene>
    <name evidence="2" type="ORF">L210DRAFT_3531460</name>
</gene>
<name>A0AAD4C097_BOLED</name>
<reference evidence="2" key="1">
    <citation type="submission" date="2019-10" db="EMBL/GenBank/DDBJ databases">
        <authorList>
            <consortium name="DOE Joint Genome Institute"/>
            <person name="Kuo A."/>
            <person name="Miyauchi S."/>
            <person name="Kiss E."/>
            <person name="Drula E."/>
            <person name="Kohler A."/>
            <person name="Sanchez-Garcia M."/>
            <person name="Andreopoulos B."/>
            <person name="Barry K.W."/>
            <person name="Bonito G."/>
            <person name="Buee M."/>
            <person name="Carver A."/>
            <person name="Chen C."/>
            <person name="Cichocki N."/>
            <person name="Clum A."/>
            <person name="Culley D."/>
            <person name="Crous P.W."/>
            <person name="Fauchery L."/>
            <person name="Girlanda M."/>
            <person name="Hayes R."/>
            <person name="Keri Z."/>
            <person name="LaButti K."/>
            <person name="Lipzen A."/>
            <person name="Lombard V."/>
            <person name="Magnuson J."/>
            <person name="Maillard F."/>
            <person name="Morin E."/>
            <person name="Murat C."/>
            <person name="Nolan M."/>
            <person name="Ohm R."/>
            <person name="Pangilinan J."/>
            <person name="Pereira M."/>
            <person name="Perotto S."/>
            <person name="Peter M."/>
            <person name="Riley R."/>
            <person name="Sitrit Y."/>
            <person name="Stielow B."/>
            <person name="Szollosi G."/>
            <person name="Zifcakova L."/>
            <person name="Stursova M."/>
            <person name="Spatafora J.W."/>
            <person name="Tedersoo L."/>
            <person name="Vaario L.-M."/>
            <person name="Yamada A."/>
            <person name="Yan M."/>
            <person name="Wang P."/>
            <person name="Xu J."/>
            <person name="Bruns T."/>
            <person name="Baldrian P."/>
            <person name="Vilgalys R."/>
            <person name="Henrissat B."/>
            <person name="Grigoriev I.V."/>
            <person name="Hibbett D."/>
            <person name="Nagy L.G."/>
            <person name="Martin F.M."/>
        </authorList>
    </citation>
    <scope>NUCLEOTIDE SEQUENCE</scope>
    <source>
        <strain evidence="2">BED1</strain>
    </source>
</reference>
<dbReference type="InterPro" id="IPR029962">
    <property type="entry name" value="TBL"/>
</dbReference>
<proteinExistence type="predicted"/>
<keyword evidence="1" id="KW-1133">Transmembrane helix</keyword>
<keyword evidence="1" id="KW-0812">Transmembrane</keyword>
<protein>
    <submittedName>
        <fullName evidence="2">Uncharacterized protein</fullName>
    </submittedName>
</protein>
<dbReference type="PANTHER" id="PTHR32285:SF48">
    <property type="entry name" value="PROTEIN TRICHOME BIREFRINGENCE-LIKE 19"/>
    <property type="match status" value="1"/>
</dbReference>
<evidence type="ECO:0000313" key="2">
    <source>
        <dbReference type="EMBL" id="KAF8444937.1"/>
    </source>
</evidence>
<sequence>MAAKVTASALWALRPHYLSTKLIVLGALVTFAITAYTFSSSEFTFRLSNWSSVFAGRQRSACSPEAWSSGYWTHSPNTDLSALTSPDQVFAFNGLEGCAADREYYWHLGVDHEELFDRFPAVASYKWQPSFQCDVRPLNGAAIVKDMVEQGGWLVLGDSITENHFFSLACLLYPHVRATPNYTENPYFDRAWPQKLYLSPTSPLIPELDFPPNFSIQDTPLVLFRRVDLLLNQEDLEALYHNTLRTEAEEEDPTTTNTTRKLLFSEEMTWSLSPSEYMPILLSSPPEGNFGTLVVSTGGHWTTTLMSAFRDEEAGDEAGYGIDGVKAFFKVAMRTWAGQVQDAIDDYRRNGGIRPKQVVVRAYLPGHENCHNLYEPWTQIQPYQFRWYNWPWIQDYNAIFKDLLGTHEFPDIFYLPIDRPGRLRPDAHAGGDCLHILTGAGVLEGWSHYIWHFVTREIPGRIR</sequence>
<feature type="transmembrane region" description="Helical" evidence="1">
    <location>
        <begin position="22"/>
        <end position="39"/>
    </location>
</feature>
<evidence type="ECO:0000313" key="3">
    <source>
        <dbReference type="Proteomes" id="UP001194468"/>
    </source>
</evidence>
<keyword evidence="1" id="KW-0472">Membrane</keyword>
<organism evidence="2 3">
    <name type="scientific">Boletus edulis BED1</name>
    <dbReference type="NCBI Taxonomy" id="1328754"/>
    <lineage>
        <taxon>Eukaryota</taxon>
        <taxon>Fungi</taxon>
        <taxon>Dikarya</taxon>
        <taxon>Basidiomycota</taxon>
        <taxon>Agaricomycotina</taxon>
        <taxon>Agaricomycetes</taxon>
        <taxon>Agaricomycetidae</taxon>
        <taxon>Boletales</taxon>
        <taxon>Boletineae</taxon>
        <taxon>Boletaceae</taxon>
        <taxon>Boletoideae</taxon>
        <taxon>Boletus</taxon>
    </lineage>
</organism>
<comment type="caution">
    <text evidence="2">The sequence shown here is derived from an EMBL/GenBank/DDBJ whole genome shotgun (WGS) entry which is preliminary data.</text>
</comment>
<reference evidence="2" key="2">
    <citation type="journal article" date="2020" name="Nat. Commun.">
        <title>Large-scale genome sequencing of mycorrhizal fungi provides insights into the early evolution of symbiotic traits.</title>
        <authorList>
            <person name="Miyauchi S."/>
            <person name="Kiss E."/>
            <person name="Kuo A."/>
            <person name="Drula E."/>
            <person name="Kohler A."/>
            <person name="Sanchez-Garcia M."/>
            <person name="Morin E."/>
            <person name="Andreopoulos B."/>
            <person name="Barry K.W."/>
            <person name="Bonito G."/>
            <person name="Buee M."/>
            <person name="Carver A."/>
            <person name="Chen C."/>
            <person name="Cichocki N."/>
            <person name="Clum A."/>
            <person name="Culley D."/>
            <person name="Crous P.W."/>
            <person name="Fauchery L."/>
            <person name="Girlanda M."/>
            <person name="Hayes R.D."/>
            <person name="Keri Z."/>
            <person name="LaButti K."/>
            <person name="Lipzen A."/>
            <person name="Lombard V."/>
            <person name="Magnuson J."/>
            <person name="Maillard F."/>
            <person name="Murat C."/>
            <person name="Nolan M."/>
            <person name="Ohm R.A."/>
            <person name="Pangilinan J."/>
            <person name="Pereira M.F."/>
            <person name="Perotto S."/>
            <person name="Peter M."/>
            <person name="Pfister S."/>
            <person name="Riley R."/>
            <person name="Sitrit Y."/>
            <person name="Stielow J.B."/>
            <person name="Szollosi G."/>
            <person name="Zifcakova L."/>
            <person name="Stursova M."/>
            <person name="Spatafora J.W."/>
            <person name="Tedersoo L."/>
            <person name="Vaario L.M."/>
            <person name="Yamada A."/>
            <person name="Yan M."/>
            <person name="Wang P."/>
            <person name="Xu J."/>
            <person name="Bruns T."/>
            <person name="Baldrian P."/>
            <person name="Vilgalys R."/>
            <person name="Dunand C."/>
            <person name="Henrissat B."/>
            <person name="Grigoriev I.V."/>
            <person name="Hibbett D."/>
            <person name="Nagy L.G."/>
            <person name="Martin F.M."/>
        </authorList>
    </citation>
    <scope>NUCLEOTIDE SEQUENCE</scope>
    <source>
        <strain evidence="2">BED1</strain>
    </source>
</reference>
<dbReference type="GO" id="GO:0016413">
    <property type="term" value="F:O-acetyltransferase activity"/>
    <property type="evidence" value="ECO:0007669"/>
    <property type="project" value="InterPro"/>
</dbReference>
<dbReference type="AlphaFoldDB" id="A0AAD4C097"/>
<accession>A0AAD4C097</accession>